<dbReference type="AlphaFoldDB" id="A0A915IS67"/>
<name>A0A915IS67_ROMCU</name>
<protein>
    <submittedName>
        <fullName evidence="2">Uncharacterized protein</fullName>
    </submittedName>
</protein>
<dbReference type="Proteomes" id="UP000887565">
    <property type="component" value="Unplaced"/>
</dbReference>
<organism evidence="1 2">
    <name type="scientific">Romanomermis culicivorax</name>
    <name type="common">Nematode worm</name>
    <dbReference type="NCBI Taxonomy" id="13658"/>
    <lineage>
        <taxon>Eukaryota</taxon>
        <taxon>Metazoa</taxon>
        <taxon>Ecdysozoa</taxon>
        <taxon>Nematoda</taxon>
        <taxon>Enoplea</taxon>
        <taxon>Dorylaimia</taxon>
        <taxon>Mermithida</taxon>
        <taxon>Mermithoidea</taxon>
        <taxon>Mermithidae</taxon>
        <taxon>Romanomermis</taxon>
    </lineage>
</organism>
<accession>A0A915IS67</accession>
<proteinExistence type="predicted"/>
<keyword evidence="1" id="KW-1185">Reference proteome</keyword>
<dbReference type="WBParaSite" id="nRc.2.0.1.t16715-RA">
    <property type="protein sequence ID" value="nRc.2.0.1.t16715-RA"/>
    <property type="gene ID" value="nRc.2.0.1.g16715"/>
</dbReference>
<reference evidence="2" key="1">
    <citation type="submission" date="2022-11" db="UniProtKB">
        <authorList>
            <consortium name="WormBaseParasite"/>
        </authorList>
    </citation>
    <scope>IDENTIFICATION</scope>
</reference>
<evidence type="ECO:0000313" key="1">
    <source>
        <dbReference type="Proteomes" id="UP000887565"/>
    </source>
</evidence>
<evidence type="ECO:0000313" key="2">
    <source>
        <dbReference type="WBParaSite" id="nRc.2.0.1.t16715-RA"/>
    </source>
</evidence>
<sequence length="101" mass="11237">MKTIKDYMSSLRSLTWPGAAGSRRLFPVPRARWTDHRPSQQRFLFCVERVMENPQKITGWESVGAIVDDKVGCKSPSPLLFIDWPPFNGAGGGGGMGMRDP</sequence>